<comment type="caution">
    <text evidence="1">The sequence shown here is derived from an EMBL/GenBank/DDBJ whole genome shotgun (WGS) entry which is preliminary data.</text>
</comment>
<organism evidence="1 2">
    <name type="scientific">Periplaneta americana</name>
    <name type="common">American cockroach</name>
    <name type="synonym">Blatta americana</name>
    <dbReference type="NCBI Taxonomy" id="6978"/>
    <lineage>
        <taxon>Eukaryota</taxon>
        <taxon>Metazoa</taxon>
        <taxon>Ecdysozoa</taxon>
        <taxon>Arthropoda</taxon>
        <taxon>Hexapoda</taxon>
        <taxon>Insecta</taxon>
        <taxon>Pterygota</taxon>
        <taxon>Neoptera</taxon>
        <taxon>Polyneoptera</taxon>
        <taxon>Dictyoptera</taxon>
        <taxon>Blattodea</taxon>
        <taxon>Blattoidea</taxon>
        <taxon>Blattidae</taxon>
        <taxon>Blattinae</taxon>
        <taxon>Periplaneta</taxon>
    </lineage>
</organism>
<protein>
    <recommendedName>
        <fullName evidence="3">DUF4817 domain-containing protein</fullName>
    </recommendedName>
</protein>
<evidence type="ECO:0008006" key="3">
    <source>
        <dbReference type="Google" id="ProtNLM"/>
    </source>
</evidence>
<accession>A0ABQ8TAB4</accession>
<evidence type="ECO:0000313" key="1">
    <source>
        <dbReference type="EMBL" id="KAJ4443474.1"/>
    </source>
</evidence>
<gene>
    <name evidence="1" type="ORF">ANN_05146</name>
</gene>
<proteinExistence type="predicted"/>
<dbReference type="EMBL" id="JAJSOF020000013">
    <property type="protein sequence ID" value="KAJ4443474.1"/>
    <property type="molecule type" value="Genomic_DNA"/>
</dbReference>
<dbReference type="Proteomes" id="UP001148838">
    <property type="component" value="Unassembled WGS sequence"/>
</dbReference>
<reference evidence="1 2" key="1">
    <citation type="journal article" date="2022" name="Allergy">
        <title>Genome assembly and annotation of Periplaneta americana reveal a comprehensive cockroach allergen profile.</title>
        <authorList>
            <person name="Wang L."/>
            <person name="Xiong Q."/>
            <person name="Saelim N."/>
            <person name="Wang L."/>
            <person name="Nong W."/>
            <person name="Wan A.T."/>
            <person name="Shi M."/>
            <person name="Liu X."/>
            <person name="Cao Q."/>
            <person name="Hui J.H.L."/>
            <person name="Sookrung N."/>
            <person name="Leung T.F."/>
            <person name="Tungtrongchitr A."/>
            <person name="Tsui S.K.W."/>
        </authorList>
    </citation>
    <scope>NUCLEOTIDE SEQUENCE [LARGE SCALE GENOMIC DNA]</scope>
    <source>
        <strain evidence="1">PWHHKU_190912</strain>
    </source>
</reference>
<keyword evidence="2" id="KW-1185">Reference proteome</keyword>
<name>A0ABQ8TAB4_PERAM</name>
<sequence length="198" mass="23518">MFALIVRSFFRFRRMSGFVYISGLFREIRKIDLQNLDFFSFMAIMVLTTEEKKFIFEHYFRSYGVEHQNGPSLRHVKEQYQERFNNKAPNNTTMLAVVETFRHFYSASKLNMADEMFLDLFKTDRVLKLVDNKYELNSSNSSGKFAVNRETTFKNRFLDIRVYPQDPCRQRIGSAVIRDALAFGMNFVAMDINLRKKM</sequence>
<evidence type="ECO:0000313" key="2">
    <source>
        <dbReference type="Proteomes" id="UP001148838"/>
    </source>
</evidence>